<evidence type="ECO:0000313" key="3">
    <source>
        <dbReference type="Proteomes" id="UP000272241"/>
    </source>
</evidence>
<gene>
    <name evidence="1" type="ORF">ALP15_102617</name>
    <name evidence="2" type="ORF">ALP16_102671</name>
</gene>
<dbReference type="AlphaFoldDB" id="A0A3M5ZZH0"/>
<dbReference type="EMBL" id="RBUN01000047">
    <property type="protein sequence ID" value="RMV23746.1"/>
    <property type="molecule type" value="Genomic_DNA"/>
</dbReference>
<reference evidence="3 4" key="1">
    <citation type="submission" date="2018-08" db="EMBL/GenBank/DDBJ databases">
        <title>Recombination of ecologically and evolutionarily significant loci maintains genetic cohesion in the Pseudomonas syringae species complex.</title>
        <authorList>
            <person name="Dillon M."/>
            <person name="Thakur S."/>
            <person name="Almeida R.N.D."/>
            <person name="Weir B.S."/>
            <person name="Guttman D.S."/>
        </authorList>
    </citation>
    <scope>NUCLEOTIDE SEQUENCE [LARGE SCALE GENOMIC DNA]</scope>
    <source>
        <strain evidence="1 3">ICMP 11895</strain>
        <strain evidence="2 4">ICMP 11897</strain>
    </source>
</reference>
<accession>A0A3M5ZZH0</accession>
<dbReference type="Proteomes" id="UP000272241">
    <property type="component" value="Unassembled WGS sequence"/>
</dbReference>
<evidence type="ECO:0000313" key="1">
    <source>
        <dbReference type="EMBL" id="RMV12523.1"/>
    </source>
</evidence>
<name>A0A3M5ZZH0_PSESS</name>
<comment type="caution">
    <text evidence="1">The sequence shown here is derived from an EMBL/GenBank/DDBJ whole genome shotgun (WGS) entry which is preliminary data.</text>
</comment>
<evidence type="ECO:0000313" key="4">
    <source>
        <dbReference type="Proteomes" id="UP000272703"/>
    </source>
</evidence>
<protein>
    <submittedName>
        <fullName evidence="1">Flp pilus assembly protein RcpC/CpaB</fullName>
    </submittedName>
</protein>
<organism evidence="1 3">
    <name type="scientific">Pseudomonas savastanoi</name>
    <name type="common">Pseudomonas syringae pv. savastanoi</name>
    <dbReference type="NCBI Taxonomy" id="29438"/>
    <lineage>
        <taxon>Bacteria</taxon>
        <taxon>Pseudomonadati</taxon>
        <taxon>Pseudomonadota</taxon>
        <taxon>Gammaproteobacteria</taxon>
        <taxon>Pseudomonadales</taxon>
        <taxon>Pseudomonadaceae</taxon>
        <taxon>Pseudomonas</taxon>
    </lineage>
</organism>
<sequence>MRRKPVSCVWPCAAPTRATWASEAGSRDAAERLDSANRQLVSFRQLSLGPANSPTQGAATRTPRAVEVIRGNQITQQTP</sequence>
<evidence type="ECO:0000313" key="2">
    <source>
        <dbReference type="EMBL" id="RMV23746.1"/>
    </source>
</evidence>
<dbReference type="EMBL" id="RBUO01000364">
    <property type="protein sequence ID" value="RMV12523.1"/>
    <property type="molecule type" value="Genomic_DNA"/>
</dbReference>
<proteinExistence type="predicted"/>
<dbReference type="Proteomes" id="UP000272703">
    <property type="component" value="Unassembled WGS sequence"/>
</dbReference>